<keyword evidence="3" id="KW-1185">Reference proteome</keyword>
<dbReference type="InterPro" id="IPR001245">
    <property type="entry name" value="Ser-Thr/Tyr_kinase_cat_dom"/>
</dbReference>
<gene>
    <name evidence="2" type="ORF">LUZ61_020217</name>
</gene>
<name>A0AAD6ENL3_9POAL</name>
<evidence type="ECO:0000259" key="1">
    <source>
        <dbReference type="PROSITE" id="PS50011"/>
    </source>
</evidence>
<feature type="domain" description="Protein kinase" evidence="1">
    <location>
        <begin position="35"/>
        <end position="323"/>
    </location>
</feature>
<evidence type="ECO:0000313" key="3">
    <source>
        <dbReference type="Proteomes" id="UP001210211"/>
    </source>
</evidence>
<dbReference type="InterPro" id="IPR046959">
    <property type="entry name" value="PRK1-6/SRF4-like"/>
</dbReference>
<dbReference type="GO" id="GO:0005524">
    <property type="term" value="F:ATP binding"/>
    <property type="evidence" value="ECO:0007669"/>
    <property type="project" value="InterPro"/>
</dbReference>
<comment type="caution">
    <text evidence="2">The sequence shown here is derived from an EMBL/GenBank/DDBJ whole genome shotgun (WGS) entry which is preliminary data.</text>
</comment>
<dbReference type="Proteomes" id="UP001210211">
    <property type="component" value="Unassembled WGS sequence"/>
</dbReference>
<dbReference type="InterPro" id="IPR011009">
    <property type="entry name" value="Kinase-like_dom_sf"/>
</dbReference>
<dbReference type="PANTHER" id="PTHR48007">
    <property type="entry name" value="LEUCINE-RICH REPEAT RECEPTOR-LIKE PROTEIN KINASE PXC1"/>
    <property type="match status" value="1"/>
</dbReference>
<dbReference type="GO" id="GO:0004672">
    <property type="term" value="F:protein kinase activity"/>
    <property type="evidence" value="ECO:0007669"/>
    <property type="project" value="InterPro"/>
</dbReference>
<dbReference type="Pfam" id="PF07714">
    <property type="entry name" value="PK_Tyr_Ser-Thr"/>
    <property type="match status" value="1"/>
</dbReference>
<dbReference type="Gene3D" id="3.30.200.20">
    <property type="entry name" value="Phosphorylase Kinase, domain 1"/>
    <property type="match status" value="1"/>
</dbReference>
<proteinExistence type="predicted"/>
<dbReference type="InterPro" id="IPR000719">
    <property type="entry name" value="Prot_kinase_dom"/>
</dbReference>
<dbReference type="AlphaFoldDB" id="A0AAD6ENL3"/>
<protein>
    <recommendedName>
        <fullName evidence="1">Protein kinase domain-containing protein</fullName>
    </recommendedName>
</protein>
<dbReference type="SUPFAM" id="SSF56112">
    <property type="entry name" value="Protein kinase-like (PK-like)"/>
    <property type="match status" value="1"/>
</dbReference>
<dbReference type="PROSITE" id="PS50011">
    <property type="entry name" value="PROTEIN_KINASE_DOM"/>
    <property type="match status" value="1"/>
</dbReference>
<evidence type="ECO:0000313" key="2">
    <source>
        <dbReference type="EMBL" id="KAJ3691053.1"/>
    </source>
</evidence>
<dbReference type="Gene3D" id="1.10.510.10">
    <property type="entry name" value="Transferase(Phosphotransferase) domain 1"/>
    <property type="match status" value="1"/>
</dbReference>
<accession>A0AAD6ENL3</accession>
<reference evidence="2 3" key="1">
    <citation type="journal article" date="2022" name="Cell">
        <title>Repeat-based holocentromeres influence genome architecture and karyotype evolution.</title>
        <authorList>
            <person name="Hofstatter P.G."/>
            <person name="Thangavel G."/>
            <person name="Lux T."/>
            <person name="Neumann P."/>
            <person name="Vondrak T."/>
            <person name="Novak P."/>
            <person name="Zhang M."/>
            <person name="Costa L."/>
            <person name="Castellani M."/>
            <person name="Scott A."/>
            <person name="Toegelov H."/>
            <person name="Fuchs J."/>
            <person name="Mata-Sucre Y."/>
            <person name="Dias Y."/>
            <person name="Vanzela A.L.L."/>
            <person name="Huettel B."/>
            <person name="Almeida C.C.S."/>
            <person name="Simkova H."/>
            <person name="Souza G."/>
            <person name="Pedrosa-Harand A."/>
            <person name="Macas J."/>
            <person name="Mayer K.F.X."/>
            <person name="Houben A."/>
            <person name="Marques A."/>
        </authorList>
    </citation>
    <scope>NUCLEOTIDE SEQUENCE [LARGE SCALE GENOMIC DNA]</scope>
    <source>
        <strain evidence="2">RhyTen1mFocal</strain>
    </source>
</reference>
<sequence>MQSPNENRSDNGKYNRRLVFLVENREKFELRDLLKSEAQVLESGSLGQSYKVILENVPCMIVKRFRDTMNILSKEDFEEHMRRLGRLSHPNLLPLVAYLKQSALDKLLVTDYMPNRSLAHFLHGRSVAHCDNHRMPTALDWSVRLRIVKGVAQALRYLYEEFPALNTPHGHLKSSNVLLSFSFQPLLSDYALVPVINRSYATCTMASFRSPESHQTGRPSKKSDVWCLGHLILEILTGLPTIQIDHTAHYPQCQVHDLSQWVASLPEEEWGEKAIDANLMRTVSGNSSLDTVKELMRIALACCQPDMERRLEMEEVVEMIEALETPEGAAITNKIFRIMEAPVEGGINKKFRIVATEDIGEWVHISLPGNLK</sequence>
<organism evidence="2 3">
    <name type="scientific">Rhynchospora tenuis</name>
    <dbReference type="NCBI Taxonomy" id="198213"/>
    <lineage>
        <taxon>Eukaryota</taxon>
        <taxon>Viridiplantae</taxon>
        <taxon>Streptophyta</taxon>
        <taxon>Embryophyta</taxon>
        <taxon>Tracheophyta</taxon>
        <taxon>Spermatophyta</taxon>
        <taxon>Magnoliopsida</taxon>
        <taxon>Liliopsida</taxon>
        <taxon>Poales</taxon>
        <taxon>Cyperaceae</taxon>
        <taxon>Cyperoideae</taxon>
        <taxon>Rhynchosporeae</taxon>
        <taxon>Rhynchospora</taxon>
    </lineage>
</organism>
<dbReference type="EMBL" id="JAMRDG010000002">
    <property type="protein sequence ID" value="KAJ3691053.1"/>
    <property type="molecule type" value="Genomic_DNA"/>
</dbReference>
<dbReference type="PANTHER" id="PTHR48007:SF49">
    <property type="entry name" value="OS08G0521200 PROTEIN"/>
    <property type="match status" value="1"/>
</dbReference>